<dbReference type="SUPFAM" id="SSF55874">
    <property type="entry name" value="ATPase domain of HSP90 chaperone/DNA topoisomerase II/histidine kinase"/>
    <property type="match status" value="1"/>
</dbReference>
<dbReference type="Proteomes" id="UP000307173">
    <property type="component" value="Unassembled WGS sequence"/>
</dbReference>
<keyword evidence="3 7" id="KW-0547">Nucleotide-binding</keyword>
<dbReference type="EMBL" id="SELW01000657">
    <property type="protein sequence ID" value="TID14825.1"/>
    <property type="molecule type" value="Genomic_DNA"/>
</dbReference>
<dbReference type="SUPFAM" id="SSF69012">
    <property type="entry name" value="alpha-ketoacid dehydrogenase kinase, N-terminal domain"/>
    <property type="match status" value="1"/>
</dbReference>
<comment type="subcellular location">
    <subcellularLocation>
        <location evidence="7">Mitochondrion matrix</location>
    </subcellularLocation>
</comment>
<dbReference type="InterPro" id="IPR036784">
    <property type="entry name" value="AK/P_DHK_N_sf"/>
</dbReference>
<sequence length="368" mass="42631">MNGDPYSFEFKIKELQQLPYHITNNHHFNQVYQSYYNCFTAFRRISQIKTLEENQRFCTFIRNVLDDHLVVLPHLMMGSLEISMLQSLEPSRLDEFMSSMIKSRVSRRVIMNQHISMSKSFSESQYSPTDEMTKPPDYIGDSFQYCSPHSHIRTSYDLIIRFMQSVYPTLPMPELILAGDDVKFQFLTNHLDYIITEILRNSLKATIENFIQNNNGNQKPPPVTVEITSSKEEIAFRFSDQGGGIPFELTESVWSFAKTPELAQVYLKNLHDLSDVDLQRRPRILEKDLLENEALNETDNIENTILNNIGQMELSGDEDDRSILKALASRPFESKLGISLPLCRVYTDYWNGILEWSSVEGYGSDVFL</sequence>
<comment type="caution">
    <text evidence="9">The sequence shown here is derived from an EMBL/GenBank/DDBJ whole genome shotgun (WGS) entry which is preliminary data.</text>
</comment>
<evidence type="ECO:0000313" key="9">
    <source>
        <dbReference type="EMBL" id="TID14825.1"/>
    </source>
</evidence>
<accession>A0A4T0WVL2</accession>
<dbReference type="STRING" id="52247.A0A4T0WVL2"/>
<dbReference type="Gene3D" id="1.20.140.20">
    <property type="entry name" value="Alpha-ketoacid/pyruvate dehydrogenase kinase, N-terminal domain"/>
    <property type="match status" value="1"/>
</dbReference>
<evidence type="ECO:0000256" key="7">
    <source>
        <dbReference type="RuleBase" id="RU366032"/>
    </source>
</evidence>
<keyword evidence="5 7" id="KW-0067">ATP-binding</keyword>
<name>A0A4T0WVL2_9ASCO</name>
<dbReference type="Gene3D" id="3.30.565.10">
    <property type="entry name" value="Histidine kinase-like ATPase, C-terminal domain"/>
    <property type="match status" value="1"/>
</dbReference>
<evidence type="ECO:0000259" key="8">
    <source>
        <dbReference type="Pfam" id="PF10436"/>
    </source>
</evidence>
<keyword evidence="6 7" id="KW-0496">Mitochondrion</keyword>
<feature type="domain" description="Branched-chain alpha-ketoacid dehydrogenase kinase/Pyruvate dehydrogenase kinase N-terminal" evidence="8">
    <location>
        <begin position="11"/>
        <end position="140"/>
    </location>
</feature>
<dbReference type="OrthoDB" id="407390at2759"/>
<protein>
    <recommendedName>
        <fullName evidence="7">Protein-serine/threonine kinase</fullName>
        <ecNumber evidence="7">2.7.11.-</ecNumber>
    </recommendedName>
</protein>
<dbReference type="PANTHER" id="PTHR11947:SF25">
    <property type="entry name" value="[PYRUVATE DEHYDROGENASE (ACETYL-TRANSFERRING)] KINASE 2, MITOCHONDRIAL"/>
    <property type="match status" value="1"/>
</dbReference>
<dbReference type="GO" id="GO:0010906">
    <property type="term" value="P:regulation of glucose metabolic process"/>
    <property type="evidence" value="ECO:0007669"/>
    <property type="project" value="TreeGrafter"/>
</dbReference>
<dbReference type="EC" id="2.7.11.-" evidence="7"/>
<evidence type="ECO:0000256" key="5">
    <source>
        <dbReference type="ARBA" id="ARBA00022840"/>
    </source>
</evidence>
<evidence type="ECO:0000256" key="3">
    <source>
        <dbReference type="ARBA" id="ARBA00022741"/>
    </source>
</evidence>
<evidence type="ECO:0000256" key="4">
    <source>
        <dbReference type="ARBA" id="ARBA00022777"/>
    </source>
</evidence>
<dbReference type="GO" id="GO:0005759">
    <property type="term" value="C:mitochondrial matrix"/>
    <property type="evidence" value="ECO:0007669"/>
    <property type="project" value="UniProtKB-SubCell"/>
</dbReference>
<dbReference type="InterPro" id="IPR039028">
    <property type="entry name" value="BCKD/PDK"/>
</dbReference>
<organism evidence="9 10">
    <name type="scientific">Pichia inconspicua</name>
    <dbReference type="NCBI Taxonomy" id="52247"/>
    <lineage>
        <taxon>Eukaryota</taxon>
        <taxon>Fungi</taxon>
        <taxon>Dikarya</taxon>
        <taxon>Ascomycota</taxon>
        <taxon>Saccharomycotina</taxon>
        <taxon>Pichiomycetes</taxon>
        <taxon>Pichiales</taxon>
        <taxon>Pichiaceae</taxon>
        <taxon>Pichia</taxon>
    </lineage>
</organism>
<dbReference type="GO" id="GO:0004740">
    <property type="term" value="F:pyruvate dehydrogenase (acetyl-transferring) kinase activity"/>
    <property type="evidence" value="ECO:0007669"/>
    <property type="project" value="TreeGrafter"/>
</dbReference>
<gene>
    <name evidence="9" type="ORF">CANINC_004496</name>
</gene>
<keyword evidence="10" id="KW-1185">Reference proteome</keyword>
<comment type="similarity">
    <text evidence="1 7">Belongs to the PDK/BCKDK protein kinase family.</text>
</comment>
<dbReference type="AlphaFoldDB" id="A0A4T0WVL2"/>
<dbReference type="Pfam" id="PF10436">
    <property type="entry name" value="BCDHK_Adom3"/>
    <property type="match status" value="1"/>
</dbReference>
<dbReference type="InterPro" id="IPR018955">
    <property type="entry name" value="BCDHK/PDK_N"/>
</dbReference>
<dbReference type="InterPro" id="IPR036890">
    <property type="entry name" value="HATPase_C_sf"/>
</dbReference>
<dbReference type="PANTHER" id="PTHR11947">
    <property type="entry name" value="PYRUVATE DEHYDROGENASE KINASE"/>
    <property type="match status" value="1"/>
</dbReference>
<evidence type="ECO:0000256" key="2">
    <source>
        <dbReference type="ARBA" id="ARBA00022679"/>
    </source>
</evidence>
<keyword evidence="2 7" id="KW-0808">Transferase</keyword>
<evidence type="ECO:0000313" key="10">
    <source>
        <dbReference type="Proteomes" id="UP000307173"/>
    </source>
</evidence>
<evidence type="ECO:0000256" key="1">
    <source>
        <dbReference type="ARBA" id="ARBA00006155"/>
    </source>
</evidence>
<evidence type="ECO:0000256" key="6">
    <source>
        <dbReference type="ARBA" id="ARBA00023128"/>
    </source>
</evidence>
<dbReference type="GO" id="GO:0005524">
    <property type="term" value="F:ATP binding"/>
    <property type="evidence" value="ECO:0007669"/>
    <property type="project" value="UniProtKB-UniRule"/>
</dbReference>
<keyword evidence="4 7" id="KW-0418">Kinase</keyword>
<proteinExistence type="inferred from homology"/>
<reference evidence="9 10" key="1">
    <citation type="journal article" date="2019" name="Front. Genet.">
        <title>Whole-Genome Sequencing of the Opportunistic Yeast Pathogen Candida inconspicua Uncovers Its Hybrid Origin.</title>
        <authorList>
            <person name="Mixao V."/>
            <person name="Hansen A.P."/>
            <person name="Saus E."/>
            <person name="Boekhout T."/>
            <person name="Lass-Florl C."/>
            <person name="Gabaldon T."/>
        </authorList>
    </citation>
    <scope>NUCLEOTIDE SEQUENCE [LARGE SCALE GENOMIC DNA]</scope>
    <source>
        <strain evidence="9 10">CBS 180</strain>
    </source>
</reference>